<dbReference type="SUPFAM" id="SSF55469">
    <property type="entry name" value="FMN-dependent nitroreductase-like"/>
    <property type="match status" value="1"/>
</dbReference>
<dbReference type="eggNOG" id="COG0778">
    <property type="taxonomic scope" value="Bacteria"/>
</dbReference>
<evidence type="ECO:0000256" key="1">
    <source>
        <dbReference type="SAM" id="MobiDB-lite"/>
    </source>
</evidence>
<dbReference type="InterPro" id="IPR029479">
    <property type="entry name" value="Nitroreductase"/>
</dbReference>
<organism evidence="3 4">
    <name type="scientific">Clostridium sulfidigenes</name>
    <dbReference type="NCBI Taxonomy" id="318464"/>
    <lineage>
        <taxon>Bacteria</taxon>
        <taxon>Bacillati</taxon>
        <taxon>Bacillota</taxon>
        <taxon>Clostridia</taxon>
        <taxon>Eubacteriales</taxon>
        <taxon>Clostridiaceae</taxon>
        <taxon>Clostridium</taxon>
    </lineage>
</organism>
<dbReference type="CDD" id="cd02142">
    <property type="entry name" value="McbC_SagB-like_oxidoreductase"/>
    <property type="match status" value="1"/>
</dbReference>
<dbReference type="InterPro" id="IPR052544">
    <property type="entry name" value="Bacteriocin_Proc_Enz"/>
</dbReference>
<dbReference type="InterPro" id="IPR020051">
    <property type="entry name" value="SagB-type_dehydrogenase"/>
</dbReference>
<dbReference type="STRING" id="318464.IO99_15495"/>
<dbReference type="Proteomes" id="UP000028542">
    <property type="component" value="Unassembled WGS sequence"/>
</dbReference>
<accession>A0A084J8N5</accession>
<feature type="region of interest" description="Disordered" evidence="1">
    <location>
        <begin position="1"/>
        <end position="46"/>
    </location>
</feature>
<dbReference type="GO" id="GO:0016491">
    <property type="term" value="F:oxidoreductase activity"/>
    <property type="evidence" value="ECO:0007669"/>
    <property type="project" value="InterPro"/>
</dbReference>
<keyword evidence="4" id="KW-1185">Reference proteome</keyword>
<evidence type="ECO:0000259" key="2">
    <source>
        <dbReference type="Pfam" id="PF00881"/>
    </source>
</evidence>
<sequence length="254" mass="28822">MENIEKLRNFMKSSFSTEEDEGEYELSDQQKKLPQPPLQKPYDENDKTIDLPEVTDKIFVRSNILDIINQRESHRKFTDDNLSLEELSFLLWCTQGVKKVTANNYATLRTVPSGGARHPFETYLVINHIKGIKNGLYRYLPLSHKLLLILEDSSLSSQLSDIACEQTFVGDSAVTFIWSCIPYRGEWRYLDAAHKVMLLDAGHVCQNLYLACQAIDCGTCAVGAYDQKLIDKFLGLDGENEFVVYVAPVGKVSK</sequence>
<comment type="caution">
    <text evidence="3">The sequence shown here is derived from an EMBL/GenBank/DDBJ whole genome shotgun (WGS) entry which is preliminary data.</text>
</comment>
<dbReference type="Pfam" id="PF00881">
    <property type="entry name" value="Nitroreductase"/>
    <property type="match status" value="1"/>
</dbReference>
<evidence type="ECO:0000313" key="3">
    <source>
        <dbReference type="EMBL" id="KEZ85319.1"/>
    </source>
</evidence>
<dbReference type="PANTHER" id="PTHR43745:SF2">
    <property type="entry name" value="NITROREDUCTASE MJ1384-RELATED"/>
    <property type="match status" value="1"/>
</dbReference>
<feature type="domain" description="Nitroreductase" evidence="2">
    <location>
        <begin position="68"/>
        <end position="251"/>
    </location>
</feature>
<name>A0A084J8N5_9CLOT</name>
<dbReference type="InterPro" id="IPR000415">
    <property type="entry name" value="Nitroreductase-like"/>
</dbReference>
<dbReference type="AlphaFoldDB" id="A0A084J8N5"/>
<feature type="compositionally biased region" description="Acidic residues" evidence="1">
    <location>
        <begin position="17"/>
        <end position="26"/>
    </location>
</feature>
<protein>
    <recommendedName>
        <fullName evidence="2">Nitroreductase domain-containing protein</fullName>
    </recommendedName>
</protein>
<dbReference type="PANTHER" id="PTHR43745">
    <property type="entry name" value="NITROREDUCTASE MJ1384-RELATED"/>
    <property type="match status" value="1"/>
</dbReference>
<reference evidence="3 4" key="1">
    <citation type="submission" date="2014-07" db="EMBL/GenBank/DDBJ databases">
        <title>Draft genome of Clostridium sulfidigenes 113A isolated from sediments associated with methane hydrate from Krishna Godavari basin.</title>
        <authorList>
            <person name="Honkalas V.S."/>
            <person name="Dabir A.P."/>
            <person name="Arora P."/>
            <person name="Dhakephalkar P.K."/>
        </authorList>
    </citation>
    <scope>NUCLEOTIDE SEQUENCE [LARGE SCALE GENOMIC DNA]</scope>
    <source>
        <strain evidence="3 4">113A</strain>
    </source>
</reference>
<proteinExistence type="predicted"/>
<dbReference type="RefSeq" id="WP_035134785.1">
    <property type="nucleotide sequence ID" value="NZ_JPMD01000038.1"/>
</dbReference>
<evidence type="ECO:0000313" key="4">
    <source>
        <dbReference type="Proteomes" id="UP000028542"/>
    </source>
</evidence>
<gene>
    <name evidence="3" type="ORF">IO99_15495</name>
</gene>
<dbReference type="Gene3D" id="3.40.109.10">
    <property type="entry name" value="NADH Oxidase"/>
    <property type="match status" value="1"/>
</dbReference>
<dbReference type="EMBL" id="JPMD01000038">
    <property type="protein sequence ID" value="KEZ85319.1"/>
    <property type="molecule type" value="Genomic_DNA"/>
</dbReference>
<dbReference type="NCBIfam" id="TIGR03605">
    <property type="entry name" value="antibiot_sagB"/>
    <property type="match status" value="1"/>
</dbReference>